<sequence length="404" mass="45778">MNVILLVIAIAFWFLLFYYSGLNVAGIVFRSLKHREDRNDLESYPSVAVLIPAHNEGKVLTGTLEALVNLVYPGVLTVYVLNDNSSDNTGEIADEYAKAFSHVKHIRVPNGYPKGKARVLNYGLTLTEADYIAVYDADNQPEPDALKKLIESAVTTKNAVGAVGQVKTLNETKNWLTRMIAIEFSVFQLLMQSGRWILMKLGSFTGTNMVVSRQALLACNGWDEYALAEDADLTMKLTALGGIIPVVPESRTWEQEPETFRVWFKQRTRWMQGNLYLIQKTFREPSWLKGRSMFHSAQLLSVYIGFVFFLAVSDVWFLLGLLGAVHVTYTIPLLLIWFESLVVYIVQLMTSTNLDGLMSGRNMVMIAVMYFTYAQLWIALLIWATVKQVRSRSITPVWDKTVRF</sequence>
<evidence type="ECO:0000256" key="3">
    <source>
        <dbReference type="ARBA" id="ARBA00022679"/>
    </source>
</evidence>
<keyword evidence="4" id="KW-0812">Transmembrane</keyword>
<dbReference type="EC" id="2.4.-.-" evidence="5"/>
<dbReference type="EMBL" id="JBHUCX010000076">
    <property type="protein sequence ID" value="MFD1676827.1"/>
    <property type="molecule type" value="Genomic_DNA"/>
</dbReference>
<protein>
    <submittedName>
        <fullName evidence="5">Glycosyltransferase</fullName>
        <ecNumber evidence="5">2.4.-.-</ecNumber>
    </submittedName>
</protein>
<dbReference type="GO" id="GO:0016757">
    <property type="term" value="F:glycosyltransferase activity"/>
    <property type="evidence" value="ECO:0007669"/>
    <property type="project" value="UniProtKB-KW"/>
</dbReference>
<evidence type="ECO:0000256" key="4">
    <source>
        <dbReference type="SAM" id="Phobius"/>
    </source>
</evidence>
<keyword evidence="4" id="KW-1133">Transmembrane helix</keyword>
<dbReference type="RefSeq" id="WP_377944737.1">
    <property type="nucleotide sequence ID" value="NZ_JBHUCX010000076.1"/>
</dbReference>
<feature type="transmembrane region" description="Helical" evidence="4">
    <location>
        <begin position="299"/>
        <end position="319"/>
    </location>
</feature>
<keyword evidence="2 5" id="KW-0328">Glycosyltransferase</keyword>
<dbReference type="PANTHER" id="PTHR43630:SF1">
    <property type="entry name" value="POLY-BETA-1,6-N-ACETYL-D-GLUCOSAMINE SYNTHASE"/>
    <property type="match status" value="1"/>
</dbReference>
<dbReference type="PANTHER" id="PTHR43630">
    <property type="entry name" value="POLY-BETA-1,6-N-ACETYL-D-GLUCOSAMINE SYNTHASE"/>
    <property type="match status" value="1"/>
</dbReference>
<dbReference type="InterPro" id="IPR029044">
    <property type="entry name" value="Nucleotide-diphossugar_trans"/>
</dbReference>
<dbReference type="Pfam" id="PF13641">
    <property type="entry name" value="Glyco_tranf_2_3"/>
    <property type="match status" value="1"/>
</dbReference>
<comment type="caution">
    <text evidence="5">The sequence shown here is derived from an EMBL/GenBank/DDBJ whole genome shotgun (WGS) entry which is preliminary data.</text>
</comment>
<comment type="similarity">
    <text evidence="1">Belongs to the glycosyltransferase 2 family.</text>
</comment>
<evidence type="ECO:0000256" key="1">
    <source>
        <dbReference type="ARBA" id="ARBA00006739"/>
    </source>
</evidence>
<keyword evidence="3 5" id="KW-0808">Transferase</keyword>
<dbReference type="Proteomes" id="UP001597079">
    <property type="component" value="Unassembled WGS sequence"/>
</dbReference>
<proteinExistence type="inferred from homology"/>
<evidence type="ECO:0000313" key="6">
    <source>
        <dbReference type="Proteomes" id="UP001597079"/>
    </source>
</evidence>
<keyword evidence="4" id="KW-0472">Membrane</keyword>
<reference evidence="6" key="1">
    <citation type="journal article" date="2019" name="Int. J. Syst. Evol. Microbiol.">
        <title>The Global Catalogue of Microorganisms (GCM) 10K type strain sequencing project: providing services to taxonomists for standard genome sequencing and annotation.</title>
        <authorList>
            <consortium name="The Broad Institute Genomics Platform"/>
            <consortium name="The Broad Institute Genome Sequencing Center for Infectious Disease"/>
            <person name="Wu L."/>
            <person name="Ma J."/>
        </authorList>
    </citation>
    <scope>NUCLEOTIDE SEQUENCE [LARGE SCALE GENOMIC DNA]</scope>
    <source>
        <strain evidence="6">CGMCC 1.12286</strain>
    </source>
</reference>
<dbReference type="CDD" id="cd06423">
    <property type="entry name" value="CESA_like"/>
    <property type="match status" value="1"/>
</dbReference>
<evidence type="ECO:0000313" key="5">
    <source>
        <dbReference type="EMBL" id="MFD1676827.1"/>
    </source>
</evidence>
<gene>
    <name evidence="5" type="ORF">ACFSB2_19315</name>
</gene>
<name>A0ABW4JKD4_9BACL</name>
<feature type="transmembrane region" description="Helical" evidence="4">
    <location>
        <begin position="331"/>
        <end position="350"/>
    </location>
</feature>
<keyword evidence="6" id="KW-1185">Reference proteome</keyword>
<evidence type="ECO:0000256" key="2">
    <source>
        <dbReference type="ARBA" id="ARBA00022676"/>
    </source>
</evidence>
<feature type="transmembrane region" description="Helical" evidence="4">
    <location>
        <begin position="6"/>
        <end position="29"/>
    </location>
</feature>
<dbReference type="SUPFAM" id="SSF53448">
    <property type="entry name" value="Nucleotide-diphospho-sugar transferases"/>
    <property type="match status" value="1"/>
</dbReference>
<dbReference type="Gene3D" id="3.90.550.10">
    <property type="entry name" value="Spore Coat Polysaccharide Biosynthesis Protein SpsA, Chain A"/>
    <property type="match status" value="1"/>
</dbReference>
<feature type="transmembrane region" description="Helical" evidence="4">
    <location>
        <begin position="362"/>
        <end position="386"/>
    </location>
</feature>
<organism evidence="5 6">
    <name type="scientific">Alicyclobacillus fodiniaquatilis</name>
    <dbReference type="NCBI Taxonomy" id="1661150"/>
    <lineage>
        <taxon>Bacteria</taxon>
        <taxon>Bacillati</taxon>
        <taxon>Bacillota</taxon>
        <taxon>Bacilli</taxon>
        <taxon>Bacillales</taxon>
        <taxon>Alicyclobacillaceae</taxon>
        <taxon>Alicyclobacillus</taxon>
    </lineage>
</organism>
<accession>A0ABW4JKD4</accession>